<dbReference type="InterPro" id="IPR036663">
    <property type="entry name" value="Fumarylacetoacetase_C_sf"/>
</dbReference>
<name>A0ABT9XGU7_9BACL</name>
<sequence length="297" mass="32849">MKTLRYRDETTGEPQLAILVKDTVYNVTRQVPHWTEPVQMWYALRALGIPFEDAAARLCTGEGISFHELDEAGHLLPPVVAREVWAAGVTYERSREARNAETKISDSVYDRVYAAERPELFFKATADRVVPPGNPLGLRSDSSWMVPEPELSVVISATGDIIGWTVGNDLSSRDIEGENPLYLPQAKVFSRSCSFGPVLLWHTPSTTPADWTVSLEIHREGQLAFSGSVPFRQFRRRVDELVDFLCRDNPVPDGTVLMTGTGIVPPDDFTLTPGDRVDICIDAIGTLVNPIAAPMAL</sequence>
<evidence type="ECO:0000256" key="1">
    <source>
        <dbReference type="ARBA" id="ARBA00010211"/>
    </source>
</evidence>
<dbReference type="InterPro" id="IPR011234">
    <property type="entry name" value="Fumarylacetoacetase-like_C"/>
</dbReference>
<dbReference type="RefSeq" id="WP_274456327.1">
    <property type="nucleotide sequence ID" value="NZ_CP067097.1"/>
</dbReference>
<evidence type="ECO:0000313" key="5">
    <source>
        <dbReference type="Proteomes" id="UP001232973"/>
    </source>
</evidence>
<comment type="similarity">
    <text evidence="1">Belongs to the FAH family.</text>
</comment>
<dbReference type="SUPFAM" id="SSF56529">
    <property type="entry name" value="FAH"/>
    <property type="match status" value="1"/>
</dbReference>
<evidence type="ECO:0000256" key="2">
    <source>
        <dbReference type="ARBA" id="ARBA00022723"/>
    </source>
</evidence>
<organism evidence="4 5">
    <name type="scientific">Alicyclobacillus cycloheptanicus</name>
    <dbReference type="NCBI Taxonomy" id="1457"/>
    <lineage>
        <taxon>Bacteria</taxon>
        <taxon>Bacillati</taxon>
        <taxon>Bacillota</taxon>
        <taxon>Bacilli</taxon>
        <taxon>Bacillales</taxon>
        <taxon>Alicyclobacillaceae</taxon>
        <taxon>Alicyclobacillus</taxon>
    </lineage>
</organism>
<dbReference type="Proteomes" id="UP001232973">
    <property type="component" value="Unassembled WGS sequence"/>
</dbReference>
<comment type="caution">
    <text evidence="4">The sequence shown here is derived from an EMBL/GenBank/DDBJ whole genome shotgun (WGS) entry which is preliminary data.</text>
</comment>
<dbReference type="Gene3D" id="3.90.850.10">
    <property type="entry name" value="Fumarylacetoacetase-like, C-terminal domain"/>
    <property type="match status" value="1"/>
</dbReference>
<feature type="domain" description="Fumarylacetoacetase-like C-terminal" evidence="3">
    <location>
        <begin position="114"/>
        <end position="291"/>
    </location>
</feature>
<dbReference type="PANTHER" id="PTHR42796:SF7">
    <property type="entry name" value="2-DEHYDRO-3-DEOXY-D-ARABINONATE DEHYDRATASE"/>
    <property type="match status" value="1"/>
</dbReference>
<reference evidence="4 5" key="1">
    <citation type="submission" date="2023-07" db="EMBL/GenBank/DDBJ databases">
        <title>Genomic Encyclopedia of Type Strains, Phase IV (KMG-IV): sequencing the most valuable type-strain genomes for metagenomic binning, comparative biology and taxonomic classification.</title>
        <authorList>
            <person name="Goeker M."/>
        </authorList>
    </citation>
    <scope>NUCLEOTIDE SEQUENCE [LARGE SCALE GENOMIC DNA]</scope>
    <source>
        <strain evidence="4 5">DSM 4006</strain>
    </source>
</reference>
<dbReference type="PANTHER" id="PTHR42796">
    <property type="entry name" value="FUMARYLACETOACETATE HYDROLASE DOMAIN-CONTAINING PROTEIN 2A-RELATED"/>
    <property type="match status" value="1"/>
</dbReference>
<proteinExistence type="inferred from homology"/>
<protein>
    <submittedName>
        <fullName evidence="4">2-dehydro-3-deoxy-D-arabinonate dehydratase</fullName>
        <ecNumber evidence="4">4.2.1.141</ecNumber>
    </submittedName>
</protein>
<dbReference type="InterPro" id="IPR051121">
    <property type="entry name" value="FAH"/>
</dbReference>
<dbReference type="Pfam" id="PF01557">
    <property type="entry name" value="FAA_hydrolase"/>
    <property type="match status" value="1"/>
</dbReference>
<dbReference type="EMBL" id="JAUSTP010000008">
    <property type="protein sequence ID" value="MDQ0189522.1"/>
    <property type="molecule type" value="Genomic_DNA"/>
</dbReference>
<accession>A0ABT9XGU7</accession>
<evidence type="ECO:0000259" key="3">
    <source>
        <dbReference type="Pfam" id="PF01557"/>
    </source>
</evidence>
<dbReference type="GO" id="GO:0016829">
    <property type="term" value="F:lyase activity"/>
    <property type="evidence" value="ECO:0007669"/>
    <property type="project" value="UniProtKB-KW"/>
</dbReference>
<gene>
    <name evidence="4" type="ORF">J2S03_001354</name>
</gene>
<keyword evidence="2" id="KW-0479">Metal-binding</keyword>
<dbReference type="EC" id="4.2.1.141" evidence="4"/>
<evidence type="ECO:0000313" key="4">
    <source>
        <dbReference type="EMBL" id="MDQ0189522.1"/>
    </source>
</evidence>
<keyword evidence="5" id="KW-1185">Reference proteome</keyword>
<keyword evidence="4" id="KW-0456">Lyase</keyword>